<proteinExistence type="predicted"/>
<dbReference type="Proteomes" id="UP000291343">
    <property type="component" value="Unassembled WGS sequence"/>
</dbReference>
<organism evidence="1 2">
    <name type="scientific">Laodelphax striatellus</name>
    <name type="common">Small brown planthopper</name>
    <name type="synonym">Delphax striatella</name>
    <dbReference type="NCBI Taxonomy" id="195883"/>
    <lineage>
        <taxon>Eukaryota</taxon>
        <taxon>Metazoa</taxon>
        <taxon>Ecdysozoa</taxon>
        <taxon>Arthropoda</taxon>
        <taxon>Hexapoda</taxon>
        <taxon>Insecta</taxon>
        <taxon>Pterygota</taxon>
        <taxon>Neoptera</taxon>
        <taxon>Paraneoptera</taxon>
        <taxon>Hemiptera</taxon>
        <taxon>Auchenorrhyncha</taxon>
        <taxon>Fulgoroidea</taxon>
        <taxon>Delphacidae</taxon>
        <taxon>Criomorphinae</taxon>
        <taxon>Laodelphax</taxon>
    </lineage>
</organism>
<dbReference type="AlphaFoldDB" id="A0A482X1D9"/>
<keyword evidence="2" id="KW-1185">Reference proteome</keyword>
<comment type="caution">
    <text evidence="1">The sequence shown here is derived from an EMBL/GenBank/DDBJ whole genome shotgun (WGS) entry which is preliminary data.</text>
</comment>
<sequence length="132" mass="15521">MEVRVDEMIGRGNNGLTISMETWRCRLPGWKNKLDLKHSLKFLNQAFSFRIRMEFSPCKPNNHVWELQLCTAHFITGKNSISHHTEAINIGQNWTGLLSAGPACELYSRLQTYKLEPSFWKLLRFPTDEFYW</sequence>
<dbReference type="InParanoid" id="A0A482X1D9"/>
<reference evidence="1 2" key="1">
    <citation type="journal article" date="2017" name="Gigascience">
        <title>Genome sequence of the small brown planthopper, Laodelphax striatellus.</title>
        <authorList>
            <person name="Zhu J."/>
            <person name="Jiang F."/>
            <person name="Wang X."/>
            <person name="Yang P."/>
            <person name="Bao Y."/>
            <person name="Zhao W."/>
            <person name="Wang W."/>
            <person name="Lu H."/>
            <person name="Wang Q."/>
            <person name="Cui N."/>
            <person name="Li J."/>
            <person name="Chen X."/>
            <person name="Luo L."/>
            <person name="Yu J."/>
            <person name="Kang L."/>
            <person name="Cui F."/>
        </authorList>
    </citation>
    <scope>NUCLEOTIDE SEQUENCE [LARGE SCALE GENOMIC DNA]</scope>
    <source>
        <strain evidence="1">Lst14</strain>
    </source>
</reference>
<protein>
    <submittedName>
        <fullName evidence="1">Uncharacterized protein</fullName>
    </submittedName>
</protein>
<evidence type="ECO:0000313" key="1">
    <source>
        <dbReference type="EMBL" id="RZF39386.1"/>
    </source>
</evidence>
<dbReference type="EMBL" id="QKKF02019844">
    <property type="protein sequence ID" value="RZF39386.1"/>
    <property type="molecule type" value="Genomic_DNA"/>
</dbReference>
<gene>
    <name evidence="1" type="ORF">LSTR_LSTR000907</name>
</gene>
<evidence type="ECO:0000313" key="2">
    <source>
        <dbReference type="Proteomes" id="UP000291343"/>
    </source>
</evidence>
<accession>A0A482X1D9</accession>
<name>A0A482X1D9_LAOST</name>